<protein>
    <submittedName>
        <fullName evidence="3">Myo-inositol-1-phosphate synthase</fullName>
    </submittedName>
</protein>
<dbReference type="PIRSF" id="PIRSF015578">
    <property type="entry name" value="Myoinos-ppht_syn"/>
    <property type="match status" value="1"/>
</dbReference>
<dbReference type="Gene3D" id="3.30.360.10">
    <property type="entry name" value="Dihydrodipicolinate Reductase, domain 2"/>
    <property type="match status" value="1"/>
</dbReference>
<dbReference type="Proteomes" id="UP000641932">
    <property type="component" value="Unassembled WGS sequence"/>
</dbReference>
<name>A0A918DY63_9ACTN</name>
<keyword evidence="4" id="KW-1185">Reference proteome</keyword>
<dbReference type="GO" id="GO:0004512">
    <property type="term" value="F:inositol-3-phosphate synthase activity"/>
    <property type="evidence" value="ECO:0007669"/>
    <property type="project" value="InterPro"/>
</dbReference>
<dbReference type="AlphaFoldDB" id="A0A918DY63"/>
<dbReference type="PANTHER" id="PTHR11510">
    <property type="entry name" value="MYO-INOSITOL-1 PHOSPHATE SYNTHASE"/>
    <property type="match status" value="1"/>
</dbReference>
<dbReference type="GO" id="GO:0006021">
    <property type="term" value="P:inositol biosynthetic process"/>
    <property type="evidence" value="ECO:0007669"/>
    <property type="project" value="InterPro"/>
</dbReference>
<dbReference type="SUPFAM" id="SSF55347">
    <property type="entry name" value="Glyceraldehyde-3-phosphate dehydrogenase-like, C-terminal domain"/>
    <property type="match status" value="1"/>
</dbReference>
<reference evidence="3" key="2">
    <citation type="submission" date="2020-09" db="EMBL/GenBank/DDBJ databases">
        <authorList>
            <person name="Sun Q."/>
            <person name="Zhou Y."/>
        </authorList>
    </citation>
    <scope>NUCLEOTIDE SEQUENCE</scope>
    <source>
        <strain evidence="3">CGMCC 4.7201</strain>
    </source>
</reference>
<dbReference type="FunFam" id="3.30.360.10:FF:000033">
    <property type="entry name" value="Myo-Inositol-1-Phosphate Synthase"/>
    <property type="match status" value="1"/>
</dbReference>
<sequence>MDASLGAQEAGAAMRTGIWLVGARGSVATTAVVGAAAVGTGAAPPTGCVSEHDDFREVALPGLGELVFGGHDVARTPLPKRAEQLMEAGVIPHGLADLVREDLVRADAEIRPGVTAEAEDQAAAVATVVADLEEFKRRGNLERVVVVNVSSTEPPPTAHPAHSTVRALRRALASGEPVLPVSSVYAMAAFLAGCPYVDFTPSCGARLPALVELAHERGVPCAGSDGKTGETLVKSVLAPMFARRALRVRSWSGTNLLGGGDGAALADPARAAGKVDSKARVLAEVLGEPVEGGVHIHHVPDLGEWKTAWDHITFEGFLGTRMTMQFTWQGCDSSLAAPLVLDLARLMALAHSRGVHGPVPELAFFFKDPVAGGEHALEQQYAQLVRWANGPRVTQ</sequence>
<dbReference type="Pfam" id="PF01658">
    <property type="entry name" value="Inos-1-P_synth"/>
    <property type="match status" value="1"/>
</dbReference>
<dbReference type="EMBL" id="BMMS01000010">
    <property type="protein sequence ID" value="GGO87622.1"/>
    <property type="molecule type" value="Genomic_DNA"/>
</dbReference>
<dbReference type="InterPro" id="IPR002587">
    <property type="entry name" value="Myo-inos-1-P_Synthase"/>
</dbReference>
<dbReference type="InterPro" id="IPR013021">
    <property type="entry name" value="Myo-inos-1-P_Synthase_GAPDH"/>
</dbReference>
<evidence type="ECO:0000313" key="3">
    <source>
        <dbReference type="EMBL" id="GGO87622.1"/>
    </source>
</evidence>
<reference evidence="3" key="1">
    <citation type="journal article" date="2014" name="Int. J. Syst. Evol. Microbiol.">
        <title>Complete genome sequence of Corynebacterium casei LMG S-19264T (=DSM 44701T), isolated from a smear-ripened cheese.</title>
        <authorList>
            <consortium name="US DOE Joint Genome Institute (JGI-PGF)"/>
            <person name="Walter F."/>
            <person name="Albersmeier A."/>
            <person name="Kalinowski J."/>
            <person name="Ruckert C."/>
        </authorList>
    </citation>
    <scope>NUCLEOTIDE SEQUENCE</scope>
    <source>
        <strain evidence="3">CGMCC 4.7201</strain>
    </source>
</reference>
<gene>
    <name evidence="3" type="ORF">GCM10012280_26500</name>
</gene>
<dbReference type="Pfam" id="PF07994">
    <property type="entry name" value="NAD_binding_5"/>
    <property type="match status" value="1"/>
</dbReference>
<dbReference type="Gene3D" id="3.40.50.720">
    <property type="entry name" value="NAD(P)-binding Rossmann-like Domain"/>
    <property type="match status" value="1"/>
</dbReference>
<dbReference type="GO" id="GO:0008654">
    <property type="term" value="P:phospholipid biosynthetic process"/>
    <property type="evidence" value="ECO:0007669"/>
    <property type="project" value="InterPro"/>
</dbReference>
<dbReference type="SUPFAM" id="SSF51735">
    <property type="entry name" value="NAD(P)-binding Rossmann-fold domains"/>
    <property type="match status" value="1"/>
</dbReference>
<comment type="caution">
    <text evidence="3">The sequence shown here is derived from an EMBL/GenBank/DDBJ whole genome shotgun (WGS) entry which is preliminary data.</text>
</comment>
<organism evidence="3 4">
    <name type="scientific">Wenjunlia tyrosinilytica</name>
    <dbReference type="NCBI Taxonomy" id="1544741"/>
    <lineage>
        <taxon>Bacteria</taxon>
        <taxon>Bacillati</taxon>
        <taxon>Actinomycetota</taxon>
        <taxon>Actinomycetes</taxon>
        <taxon>Kitasatosporales</taxon>
        <taxon>Streptomycetaceae</taxon>
        <taxon>Wenjunlia</taxon>
    </lineage>
</organism>
<evidence type="ECO:0000259" key="2">
    <source>
        <dbReference type="Pfam" id="PF01658"/>
    </source>
</evidence>
<accession>A0A918DY63</accession>
<comment type="similarity">
    <text evidence="1">Belongs to the myo-inositol 1-phosphate synthase family.</text>
</comment>
<dbReference type="InterPro" id="IPR036291">
    <property type="entry name" value="NAD(P)-bd_dom_sf"/>
</dbReference>
<evidence type="ECO:0000313" key="4">
    <source>
        <dbReference type="Proteomes" id="UP000641932"/>
    </source>
</evidence>
<feature type="domain" description="Myo-inositol-1-phosphate synthase GAPDH-like" evidence="2">
    <location>
        <begin position="229"/>
        <end position="333"/>
    </location>
</feature>
<proteinExistence type="inferred from homology"/>
<evidence type="ECO:0000256" key="1">
    <source>
        <dbReference type="ARBA" id="ARBA00010813"/>
    </source>
</evidence>
<dbReference type="RefSeq" id="WP_229698389.1">
    <property type="nucleotide sequence ID" value="NZ_BMMS01000010.1"/>
</dbReference>